<sequence>MDKKTCWIVIFLSLAVNVVMLQWTVEAYFGLEYERVYLFTSIACLSVLAALAAFFRWRNLEYKEKK</sequence>
<keyword evidence="1" id="KW-1133">Transmembrane helix</keyword>
<keyword evidence="3" id="KW-1185">Reference proteome</keyword>
<reference evidence="2 3" key="1">
    <citation type="submission" date="2018-06" db="EMBL/GenBank/DDBJ databases">
        <title>Genomic Encyclopedia of Type Strains, Phase III (KMG-III): the genomes of soil and plant-associated and newly described type strains.</title>
        <authorList>
            <person name="Whitman W."/>
        </authorList>
    </citation>
    <scope>NUCLEOTIDE SEQUENCE [LARGE SCALE GENOMIC DNA]</scope>
    <source>
        <strain evidence="2 3">CGMCC 1.8979</strain>
    </source>
</reference>
<feature type="transmembrane region" description="Helical" evidence="1">
    <location>
        <begin position="37"/>
        <end position="57"/>
    </location>
</feature>
<organism evidence="2 3">
    <name type="scientific">Paranoxybacillus vitaminiphilus</name>
    <dbReference type="NCBI Taxonomy" id="581036"/>
    <lineage>
        <taxon>Bacteria</taxon>
        <taxon>Bacillati</taxon>
        <taxon>Bacillota</taxon>
        <taxon>Bacilli</taxon>
        <taxon>Bacillales</taxon>
        <taxon>Anoxybacillaceae</taxon>
        <taxon>Paranoxybacillus</taxon>
    </lineage>
</organism>
<evidence type="ECO:0000313" key="3">
    <source>
        <dbReference type="Proteomes" id="UP000248555"/>
    </source>
</evidence>
<dbReference type="RefSeq" id="WP_111645984.1">
    <property type="nucleotide sequence ID" value="NZ_QLMH01000014.1"/>
</dbReference>
<dbReference type="AlphaFoldDB" id="A0A327Y952"/>
<evidence type="ECO:0000256" key="1">
    <source>
        <dbReference type="SAM" id="Phobius"/>
    </source>
</evidence>
<accession>A0A327Y952</accession>
<proteinExistence type="predicted"/>
<keyword evidence="1" id="KW-0812">Transmembrane</keyword>
<protein>
    <submittedName>
        <fullName evidence="2">Uncharacterized protein</fullName>
    </submittedName>
</protein>
<name>A0A327Y952_9BACL</name>
<dbReference type="Proteomes" id="UP000248555">
    <property type="component" value="Unassembled WGS sequence"/>
</dbReference>
<dbReference type="OrthoDB" id="2692071at2"/>
<dbReference type="EMBL" id="QLMH01000014">
    <property type="protein sequence ID" value="RAK17007.1"/>
    <property type="molecule type" value="Genomic_DNA"/>
</dbReference>
<feature type="transmembrane region" description="Helical" evidence="1">
    <location>
        <begin position="7"/>
        <end position="25"/>
    </location>
</feature>
<keyword evidence="1" id="KW-0472">Membrane</keyword>
<gene>
    <name evidence="2" type="ORF">B0I26_11411</name>
</gene>
<evidence type="ECO:0000313" key="2">
    <source>
        <dbReference type="EMBL" id="RAK17007.1"/>
    </source>
</evidence>
<comment type="caution">
    <text evidence="2">The sequence shown here is derived from an EMBL/GenBank/DDBJ whole genome shotgun (WGS) entry which is preliminary data.</text>
</comment>